<evidence type="ECO:0000313" key="3">
    <source>
        <dbReference type="EMBL" id="DAF50934.1"/>
    </source>
</evidence>
<sequence length="211" mass="24295">MALEYIPFYYSYRKKLEKLSDQEVGRLVRALLKYGETGETEELTGRESIAFDFIADDINRAKAAYDERCAKNQRNIEKRYARREGTTVYDGIQSNTTVYETYQTKDKTKDKTKDNTLPPNGVSDTRAKRFTPPSADDVSAYVQAQGYHVNADRFVAFYEQKGWMVGKNRMKDWKAAVRNWETRWKEEHGDGHNGGAGEPAKKWNIPGEVVL</sequence>
<feature type="region of interest" description="Disordered" evidence="1">
    <location>
        <begin position="186"/>
        <end position="211"/>
    </location>
</feature>
<feature type="compositionally biased region" description="Basic and acidic residues" evidence="1">
    <location>
        <begin position="105"/>
        <end position="114"/>
    </location>
</feature>
<feature type="region of interest" description="Disordered" evidence="1">
    <location>
        <begin position="105"/>
        <end position="131"/>
    </location>
</feature>
<evidence type="ECO:0000259" key="2">
    <source>
        <dbReference type="Pfam" id="PF19808"/>
    </source>
</evidence>
<dbReference type="EMBL" id="BK032606">
    <property type="protein sequence ID" value="DAF50934.1"/>
    <property type="molecule type" value="Genomic_DNA"/>
</dbReference>
<feature type="domain" description="DUF6291" evidence="2">
    <location>
        <begin position="6"/>
        <end position="80"/>
    </location>
</feature>
<dbReference type="InterPro" id="IPR046258">
    <property type="entry name" value="DUF6291"/>
</dbReference>
<dbReference type="Pfam" id="PF19808">
    <property type="entry name" value="DUF6291"/>
    <property type="match status" value="1"/>
</dbReference>
<proteinExistence type="predicted"/>
<protein>
    <recommendedName>
        <fullName evidence="2">DUF6291 domain-containing protein</fullName>
    </recommendedName>
</protein>
<organism evidence="3">
    <name type="scientific">Siphoviridae sp. ctRPk8</name>
    <dbReference type="NCBI Taxonomy" id="2827870"/>
    <lineage>
        <taxon>Viruses</taxon>
        <taxon>Duplodnaviria</taxon>
        <taxon>Heunggongvirae</taxon>
        <taxon>Uroviricota</taxon>
        <taxon>Caudoviricetes</taxon>
    </lineage>
</organism>
<accession>A0A8S5SIZ3</accession>
<evidence type="ECO:0000256" key="1">
    <source>
        <dbReference type="SAM" id="MobiDB-lite"/>
    </source>
</evidence>
<name>A0A8S5SIZ3_9CAUD</name>
<reference evidence="3" key="1">
    <citation type="journal article" date="2021" name="Proc. Natl. Acad. Sci. U.S.A.">
        <title>A Catalog of Tens of Thousands of Viruses from Human Metagenomes Reveals Hidden Associations with Chronic Diseases.</title>
        <authorList>
            <person name="Tisza M.J."/>
            <person name="Buck C.B."/>
        </authorList>
    </citation>
    <scope>NUCLEOTIDE SEQUENCE</scope>
    <source>
        <strain evidence="3">CtRPk8</strain>
    </source>
</reference>